<feature type="transmembrane region" description="Helical" evidence="8">
    <location>
        <begin position="220"/>
        <end position="240"/>
    </location>
</feature>
<organism evidence="10 11">
    <name type="scientific">Sanguibacter biliveldensis</name>
    <dbReference type="NCBI Taxonomy" id="3030830"/>
    <lineage>
        <taxon>Bacteria</taxon>
        <taxon>Bacillati</taxon>
        <taxon>Actinomycetota</taxon>
        <taxon>Actinomycetes</taxon>
        <taxon>Micrococcales</taxon>
        <taxon>Sanguibacteraceae</taxon>
        <taxon>Sanguibacter</taxon>
    </lineage>
</organism>
<proteinExistence type="predicted"/>
<protein>
    <submittedName>
        <fullName evidence="10">MFS transporter</fullName>
    </submittedName>
</protein>
<feature type="transmembrane region" description="Helical" evidence="8">
    <location>
        <begin position="403"/>
        <end position="421"/>
    </location>
</feature>
<dbReference type="InterPro" id="IPR036259">
    <property type="entry name" value="MFS_trans_sf"/>
</dbReference>
<keyword evidence="5 8" id="KW-1133">Transmembrane helix</keyword>
<feature type="transmembrane region" description="Helical" evidence="8">
    <location>
        <begin position="159"/>
        <end position="180"/>
    </location>
</feature>
<evidence type="ECO:0000256" key="1">
    <source>
        <dbReference type="ARBA" id="ARBA00004651"/>
    </source>
</evidence>
<evidence type="ECO:0000256" key="3">
    <source>
        <dbReference type="ARBA" id="ARBA00022475"/>
    </source>
</evidence>
<gene>
    <name evidence="10" type="ORF">SANBI_000199</name>
</gene>
<dbReference type="SUPFAM" id="SSF103473">
    <property type="entry name" value="MFS general substrate transporter"/>
    <property type="match status" value="1"/>
</dbReference>
<reference evidence="11" key="1">
    <citation type="submission" date="2023-11" db="EMBL/GenBank/DDBJ databases">
        <authorList>
            <person name="Helweg L.P."/>
            <person name="Kiel A."/>
            <person name="Hitz F."/>
            <person name="Ruckert-Reed C."/>
            <person name="Busche T."/>
            <person name="Kaltschmidt B."/>
            <person name="Kaltschmidt C."/>
        </authorList>
    </citation>
    <scope>NUCLEOTIDE SEQUENCE [LARGE SCALE GENOMIC DNA]</scope>
    <source>
        <strain evidence="11">4.1</strain>
    </source>
</reference>
<evidence type="ECO:0000313" key="10">
    <source>
        <dbReference type="EMBL" id="WPF82589.1"/>
    </source>
</evidence>
<sequence length="525" mass="51680">MSARGRVGVVGDGTASAGAGAGIGGGAGVTTTVGSGGRARGPADAGAGTPPGPGKAARQQLPPRLRQQIVIACCLVASAQITWGAIVPALPRYGDMFSVSSFLLGAIVAAFGVGRLLVNIPAGLLADRFGPRRLLLGALVGLVVVTVLTAFAPTLPVLLVARFLAGVLGGSVVTIGLAVVTARAPADARGTVLATAQAVQLAGGAMGPVVGGLVLDRWGLHAVFFAAAVPAVACLVWTLLRPDREFWGKVPAVSTPASAPSPAPPAALATHGAATTVDQRSDLVTSERDRDVEGSISLPSHDLARLDPGRDSGTAAGAAAAGPVSGRRRVATDLAAFVGLNVVGFAVFVIRFGGEQSLVPILGDRVGMTSTQLGLSIGVITLVSLGLLPLLARLLDAGWRRRLLVPGMLVAAVAIALYPVADSPLAFGAVVVAAGVGAAVGGIVPGVVLADVAAPGRQGAAMGIFRSTGDLGAVVGPLALGLALDHGGAGAASLSLAAVAAVSALAYLVLIQRPAAVPAHGDSRA</sequence>
<feature type="transmembrane region" description="Helical" evidence="8">
    <location>
        <begin position="69"/>
        <end position="90"/>
    </location>
</feature>
<feature type="transmembrane region" description="Helical" evidence="8">
    <location>
        <begin position="192"/>
        <end position="214"/>
    </location>
</feature>
<dbReference type="InterPro" id="IPR020846">
    <property type="entry name" value="MFS_dom"/>
</dbReference>
<name>A0AAF0Z8A3_9MICO</name>
<evidence type="ECO:0000256" key="6">
    <source>
        <dbReference type="ARBA" id="ARBA00023136"/>
    </source>
</evidence>
<feature type="compositionally biased region" description="Low complexity" evidence="7">
    <location>
        <begin position="40"/>
        <end position="59"/>
    </location>
</feature>
<dbReference type="EMBL" id="CP138359">
    <property type="protein sequence ID" value="WPF82589.1"/>
    <property type="molecule type" value="Genomic_DNA"/>
</dbReference>
<feature type="transmembrane region" description="Helical" evidence="8">
    <location>
        <begin position="134"/>
        <end position="153"/>
    </location>
</feature>
<feature type="transmembrane region" description="Helical" evidence="8">
    <location>
        <begin position="102"/>
        <end position="122"/>
    </location>
</feature>
<dbReference type="AlphaFoldDB" id="A0AAF0Z8A3"/>
<feature type="compositionally biased region" description="Low complexity" evidence="7">
    <location>
        <begin position="266"/>
        <end position="276"/>
    </location>
</feature>
<dbReference type="RefSeq" id="WP_319158094.1">
    <property type="nucleotide sequence ID" value="NZ_CP138359.1"/>
</dbReference>
<feature type="transmembrane region" description="Helical" evidence="8">
    <location>
        <begin position="373"/>
        <end position="391"/>
    </location>
</feature>
<accession>A0AAF0Z8A3</accession>
<keyword evidence="3" id="KW-1003">Cell membrane</keyword>
<evidence type="ECO:0000313" key="11">
    <source>
        <dbReference type="Proteomes" id="UP001304340"/>
    </source>
</evidence>
<feature type="transmembrane region" description="Helical" evidence="8">
    <location>
        <begin position="334"/>
        <end position="353"/>
    </location>
</feature>
<feature type="region of interest" description="Disordered" evidence="7">
    <location>
        <begin position="33"/>
        <end position="59"/>
    </location>
</feature>
<evidence type="ECO:0000256" key="7">
    <source>
        <dbReference type="SAM" id="MobiDB-lite"/>
    </source>
</evidence>
<dbReference type="PANTHER" id="PTHR23517:SF3">
    <property type="entry name" value="INTEGRAL MEMBRANE TRANSPORT PROTEIN"/>
    <property type="match status" value="1"/>
</dbReference>
<dbReference type="Gene3D" id="1.20.1250.20">
    <property type="entry name" value="MFS general substrate transporter like domains"/>
    <property type="match status" value="2"/>
</dbReference>
<evidence type="ECO:0000259" key="9">
    <source>
        <dbReference type="PROSITE" id="PS50850"/>
    </source>
</evidence>
<feature type="transmembrane region" description="Helical" evidence="8">
    <location>
        <begin position="490"/>
        <end position="510"/>
    </location>
</feature>
<feature type="domain" description="Major facilitator superfamily (MFS) profile" evidence="9">
    <location>
        <begin position="68"/>
        <end position="515"/>
    </location>
</feature>
<dbReference type="PROSITE" id="PS50850">
    <property type="entry name" value="MFS"/>
    <property type="match status" value="1"/>
</dbReference>
<dbReference type="GO" id="GO:0005886">
    <property type="term" value="C:plasma membrane"/>
    <property type="evidence" value="ECO:0007669"/>
    <property type="project" value="UniProtKB-SubCell"/>
</dbReference>
<keyword evidence="4 8" id="KW-0812">Transmembrane</keyword>
<evidence type="ECO:0000256" key="2">
    <source>
        <dbReference type="ARBA" id="ARBA00022448"/>
    </source>
</evidence>
<feature type="transmembrane region" description="Helical" evidence="8">
    <location>
        <begin position="427"/>
        <end position="452"/>
    </location>
</feature>
<dbReference type="InterPro" id="IPR050171">
    <property type="entry name" value="MFS_Transporters"/>
</dbReference>
<keyword evidence="6 8" id="KW-0472">Membrane</keyword>
<dbReference type="Proteomes" id="UP001304340">
    <property type="component" value="Chromosome"/>
</dbReference>
<evidence type="ECO:0000256" key="4">
    <source>
        <dbReference type="ARBA" id="ARBA00022692"/>
    </source>
</evidence>
<dbReference type="GO" id="GO:0022857">
    <property type="term" value="F:transmembrane transporter activity"/>
    <property type="evidence" value="ECO:0007669"/>
    <property type="project" value="InterPro"/>
</dbReference>
<evidence type="ECO:0000256" key="5">
    <source>
        <dbReference type="ARBA" id="ARBA00022989"/>
    </source>
</evidence>
<feature type="region of interest" description="Disordered" evidence="7">
    <location>
        <begin position="253"/>
        <end position="294"/>
    </location>
</feature>
<dbReference type="Pfam" id="PF07690">
    <property type="entry name" value="MFS_1"/>
    <property type="match status" value="2"/>
</dbReference>
<evidence type="ECO:0000256" key="8">
    <source>
        <dbReference type="SAM" id="Phobius"/>
    </source>
</evidence>
<dbReference type="PANTHER" id="PTHR23517">
    <property type="entry name" value="RESISTANCE PROTEIN MDTM, PUTATIVE-RELATED-RELATED"/>
    <property type="match status" value="1"/>
</dbReference>
<dbReference type="KEGG" id="sbil:SANBI_000199"/>
<comment type="subcellular location">
    <subcellularLocation>
        <location evidence="1">Cell membrane</location>
        <topology evidence="1">Multi-pass membrane protein</topology>
    </subcellularLocation>
</comment>
<feature type="compositionally biased region" description="Basic and acidic residues" evidence="7">
    <location>
        <begin position="279"/>
        <end position="293"/>
    </location>
</feature>
<keyword evidence="11" id="KW-1185">Reference proteome</keyword>
<dbReference type="InterPro" id="IPR011701">
    <property type="entry name" value="MFS"/>
</dbReference>
<feature type="transmembrane region" description="Helical" evidence="8">
    <location>
        <begin position="464"/>
        <end position="484"/>
    </location>
</feature>
<keyword evidence="2" id="KW-0813">Transport</keyword>